<evidence type="ECO:0000256" key="2">
    <source>
        <dbReference type="ARBA" id="ARBA00022448"/>
    </source>
</evidence>
<evidence type="ECO:0000313" key="6">
    <source>
        <dbReference type="EMBL" id="XCG64046.1"/>
    </source>
</evidence>
<dbReference type="InterPro" id="IPR027417">
    <property type="entry name" value="P-loop_NTPase"/>
</dbReference>
<dbReference type="Pfam" id="PF00005">
    <property type="entry name" value="ABC_tran"/>
    <property type="match status" value="1"/>
</dbReference>
<evidence type="ECO:0000256" key="4">
    <source>
        <dbReference type="ARBA" id="ARBA00022840"/>
    </source>
</evidence>
<feature type="domain" description="ABC transporter" evidence="5">
    <location>
        <begin position="8"/>
        <end position="242"/>
    </location>
</feature>
<dbReference type="GO" id="GO:0005524">
    <property type="term" value="F:ATP binding"/>
    <property type="evidence" value="ECO:0007669"/>
    <property type="project" value="UniProtKB-KW"/>
</dbReference>
<dbReference type="RefSeq" id="WP_353649660.1">
    <property type="nucleotide sequence ID" value="NZ_CP159218.1"/>
</dbReference>
<keyword evidence="3" id="KW-0547">Nucleotide-binding</keyword>
<reference evidence="6" key="1">
    <citation type="submission" date="2024-05" db="EMBL/GenBank/DDBJ databases">
        <authorList>
            <person name="Cai S.Y."/>
            <person name="Jin L.M."/>
            <person name="Li H.R."/>
        </authorList>
    </citation>
    <scope>NUCLEOTIDE SEQUENCE</scope>
    <source>
        <strain evidence="6">A5-74</strain>
    </source>
</reference>
<protein>
    <submittedName>
        <fullName evidence="6">Metal ABC transporter ATP-binding protein</fullName>
    </submittedName>
</protein>
<dbReference type="Gene3D" id="3.40.50.300">
    <property type="entry name" value="P-loop containing nucleotide triphosphate hydrolases"/>
    <property type="match status" value="1"/>
</dbReference>
<evidence type="ECO:0000256" key="3">
    <source>
        <dbReference type="ARBA" id="ARBA00022741"/>
    </source>
</evidence>
<dbReference type="EMBL" id="CP159218">
    <property type="protein sequence ID" value="XCG64046.1"/>
    <property type="molecule type" value="Genomic_DNA"/>
</dbReference>
<evidence type="ECO:0000259" key="5">
    <source>
        <dbReference type="PROSITE" id="PS50893"/>
    </source>
</evidence>
<dbReference type="PROSITE" id="PS00211">
    <property type="entry name" value="ABC_TRANSPORTER_1"/>
    <property type="match status" value="1"/>
</dbReference>
<dbReference type="InterPro" id="IPR003439">
    <property type="entry name" value="ABC_transporter-like_ATP-bd"/>
</dbReference>
<dbReference type="SMART" id="SM00382">
    <property type="entry name" value="AAA"/>
    <property type="match status" value="1"/>
</dbReference>
<gene>
    <name evidence="6" type="ORF">ABLG96_01485</name>
</gene>
<comment type="similarity">
    <text evidence="1">Belongs to the ABC transporter superfamily.</text>
</comment>
<dbReference type="PANTHER" id="PTHR42734">
    <property type="entry name" value="METAL TRANSPORT SYSTEM ATP-BINDING PROTEIN TM_0124-RELATED"/>
    <property type="match status" value="1"/>
</dbReference>
<organism evidence="6">
    <name type="scientific">Nakamurella sp. A5-74</name>
    <dbReference type="NCBI Taxonomy" id="3158264"/>
    <lineage>
        <taxon>Bacteria</taxon>
        <taxon>Bacillati</taxon>
        <taxon>Actinomycetota</taxon>
        <taxon>Actinomycetes</taxon>
        <taxon>Nakamurellales</taxon>
        <taxon>Nakamurellaceae</taxon>
        <taxon>Nakamurella</taxon>
    </lineage>
</organism>
<dbReference type="GO" id="GO:0016887">
    <property type="term" value="F:ATP hydrolysis activity"/>
    <property type="evidence" value="ECO:0007669"/>
    <property type="project" value="InterPro"/>
</dbReference>
<dbReference type="CDD" id="cd03235">
    <property type="entry name" value="ABC_Metallic_Cations"/>
    <property type="match status" value="1"/>
</dbReference>
<evidence type="ECO:0000256" key="1">
    <source>
        <dbReference type="ARBA" id="ARBA00005417"/>
    </source>
</evidence>
<proteinExistence type="inferred from homology"/>
<dbReference type="PANTHER" id="PTHR42734:SF5">
    <property type="entry name" value="IRON TRANSPORT SYSTEM ATP-BINDING PROTEIN HI_0361-RELATED"/>
    <property type="match status" value="1"/>
</dbReference>
<name>A0AAU8DPG5_9ACTN</name>
<keyword evidence="4 6" id="KW-0067">ATP-binding</keyword>
<dbReference type="SUPFAM" id="SSF52540">
    <property type="entry name" value="P-loop containing nucleoside triphosphate hydrolases"/>
    <property type="match status" value="1"/>
</dbReference>
<dbReference type="InterPro" id="IPR017871">
    <property type="entry name" value="ABC_transporter-like_CS"/>
</dbReference>
<dbReference type="InterPro" id="IPR003593">
    <property type="entry name" value="AAA+_ATPase"/>
</dbReference>
<sequence>MNQPAPAVEVTDLTVTYGETVALQSASLSLERGTVCGLVGMNGSGKSTLIKSIIGMVTPRSGSVRILGRAPLAARKEGAVAYVPQSEDVDWTFPLSVRDVVMMGRYGHQGITRRPRAMDRQRVQEALERVELSDLAHRPIGALSGGQKKRAFVARGLAQGASVLLLDEPFAGVDKKSEATIVSLLRELTAGGATVLVATHDLHALGQLCDEAVLLHRRILLHDTPEVILRPENLALAFGVDPLAGAGRRQLGEAS</sequence>
<dbReference type="AlphaFoldDB" id="A0AAU8DPG5"/>
<accession>A0AAU8DPG5</accession>
<dbReference type="PROSITE" id="PS50893">
    <property type="entry name" value="ABC_TRANSPORTER_2"/>
    <property type="match status" value="1"/>
</dbReference>
<keyword evidence="2" id="KW-0813">Transport</keyword>
<dbReference type="InterPro" id="IPR050153">
    <property type="entry name" value="Metal_Ion_Import_ABC"/>
</dbReference>